<dbReference type="Gene3D" id="4.10.520.10">
    <property type="entry name" value="IHF-like DNA-binding proteins"/>
    <property type="match status" value="1"/>
</dbReference>
<evidence type="ECO:0000256" key="2">
    <source>
        <dbReference type="ARBA" id="ARBA00023125"/>
    </source>
</evidence>
<evidence type="ECO:0000313" key="5">
    <source>
        <dbReference type="Proteomes" id="UP000516361"/>
    </source>
</evidence>
<organism evidence="4 5">
    <name type="scientific">Tepiditoga spiralis</name>
    <dbReference type="NCBI Taxonomy" id="2108365"/>
    <lineage>
        <taxon>Bacteria</taxon>
        <taxon>Thermotogati</taxon>
        <taxon>Thermotogota</taxon>
        <taxon>Thermotogae</taxon>
        <taxon>Petrotogales</taxon>
        <taxon>Petrotogaceae</taxon>
        <taxon>Tepiditoga</taxon>
    </lineage>
</organism>
<dbReference type="FunCoup" id="A0A7G1G2T0">
    <property type="interactions" value="345"/>
</dbReference>
<dbReference type="SUPFAM" id="SSF47729">
    <property type="entry name" value="IHF-like DNA-binding proteins"/>
    <property type="match status" value="1"/>
</dbReference>
<dbReference type="Pfam" id="PF00216">
    <property type="entry name" value="Bac_DNA_binding"/>
    <property type="match status" value="1"/>
</dbReference>
<dbReference type="AlphaFoldDB" id="A0A7G1G2T0"/>
<dbReference type="PANTHER" id="PTHR33175:SF3">
    <property type="entry name" value="DNA-BINDING PROTEIN HU-BETA"/>
    <property type="match status" value="1"/>
</dbReference>
<dbReference type="GO" id="GO:0030261">
    <property type="term" value="P:chromosome condensation"/>
    <property type="evidence" value="ECO:0007669"/>
    <property type="project" value="UniProtKB-KW"/>
</dbReference>
<proteinExistence type="inferred from homology"/>
<gene>
    <name evidence="4" type="ORF">OSSY52_03260</name>
</gene>
<dbReference type="RefSeq" id="WP_190615311.1">
    <property type="nucleotide sequence ID" value="NZ_AP018712.1"/>
</dbReference>
<dbReference type="EMBL" id="AP018712">
    <property type="protein sequence ID" value="BBE30185.1"/>
    <property type="molecule type" value="Genomic_DNA"/>
</dbReference>
<evidence type="ECO:0000313" key="4">
    <source>
        <dbReference type="EMBL" id="BBE30185.1"/>
    </source>
</evidence>
<dbReference type="GO" id="GO:0005829">
    <property type="term" value="C:cytosol"/>
    <property type="evidence" value="ECO:0007669"/>
    <property type="project" value="TreeGrafter"/>
</dbReference>
<evidence type="ECO:0000256" key="1">
    <source>
        <dbReference type="ARBA" id="ARBA00023067"/>
    </source>
</evidence>
<dbReference type="PANTHER" id="PTHR33175">
    <property type="entry name" value="DNA-BINDING PROTEIN HU"/>
    <property type="match status" value="1"/>
</dbReference>
<dbReference type="CDD" id="cd13831">
    <property type="entry name" value="HU"/>
    <property type="match status" value="1"/>
</dbReference>
<sequence>MNKKSLVSAISEKLNVSKKDAEKFLNDFVDIVSESLEKGESVKLVGFGTFEVVKREERKGINPQTKETIIIPAKKVPKFKAGTELKNRVM</sequence>
<dbReference type="GO" id="GO:0003677">
    <property type="term" value="F:DNA binding"/>
    <property type="evidence" value="ECO:0007669"/>
    <property type="project" value="UniProtKB-KW"/>
</dbReference>
<keyword evidence="2" id="KW-0238">DNA-binding</keyword>
<dbReference type="PROSITE" id="PS00045">
    <property type="entry name" value="HISTONE_LIKE"/>
    <property type="match status" value="1"/>
</dbReference>
<dbReference type="InterPro" id="IPR010992">
    <property type="entry name" value="IHF-like_DNA-bd_dom_sf"/>
</dbReference>
<name>A0A7G1G2T0_9BACT</name>
<keyword evidence="5" id="KW-1185">Reference proteome</keyword>
<dbReference type="InterPro" id="IPR020816">
    <property type="entry name" value="Histone-like_DNA-bd_CS"/>
</dbReference>
<keyword evidence="1" id="KW-0226">DNA condensation</keyword>
<dbReference type="SMART" id="SM00411">
    <property type="entry name" value="BHL"/>
    <property type="match status" value="1"/>
</dbReference>
<dbReference type="InterPro" id="IPR000119">
    <property type="entry name" value="Hist_DNA-bd"/>
</dbReference>
<accession>A0A7G1G2T0</accession>
<comment type="similarity">
    <text evidence="3">Belongs to the bacterial histone-like protein family.</text>
</comment>
<dbReference type="PRINTS" id="PR01727">
    <property type="entry name" value="DNABINDINGHU"/>
</dbReference>
<protein>
    <submittedName>
        <fullName evidence="4">Transcriptional regulator</fullName>
    </submittedName>
</protein>
<dbReference type="Proteomes" id="UP000516361">
    <property type="component" value="Chromosome"/>
</dbReference>
<reference evidence="4 5" key="1">
    <citation type="submission" date="2018-06" db="EMBL/GenBank/DDBJ databases">
        <title>Genome sequencing of Oceanotoga sp. sy52.</title>
        <authorList>
            <person name="Mori K."/>
        </authorList>
    </citation>
    <scope>NUCLEOTIDE SEQUENCE [LARGE SCALE GENOMIC DNA]</scope>
    <source>
        <strain evidence="5">sy52</strain>
    </source>
</reference>
<dbReference type="KEGG" id="ocy:OSSY52_03260"/>
<dbReference type="InParanoid" id="A0A7G1G2T0"/>
<dbReference type="GO" id="GO:0030527">
    <property type="term" value="F:structural constituent of chromatin"/>
    <property type="evidence" value="ECO:0007669"/>
    <property type="project" value="InterPro"/>
</dbReference>
<evidence type="ECO:0000256" key="3">
    <source>
        <dbReference type="RuleBase" id="RU003939"/>
    </source>
</evidence>